<accession>A0A146JZZ7</accession>
<name>A0A146JZZ7_9EUKA</name>
<sequence length="463" mass="53220">NSSPEIILSYDTYPIFNSDNLIIQNHDRLSLPILVTGRDMFGFNSKNEKVSLGKLPIQPFGHGFYFNGNFYFADDGCRNLVEIDVQSLSLTNLQVDIDTVFPNFSVVEDCAFFFNKERGLLKLNLTTKVVSSLGLESCCDISTSFSTLFVVVKSKSSSRYQTLMFQYANGELTLQKTFDSYFYFEPCGCLVDFRDTFVHNFSEISGLSTRRTESQFLTAVGPTFYKSLLQKDYIAKYAAFQLKIAESDVFLQNQQEEALCLALQLQSDSQKVAEFGKKLTQGKWKHVLLFKSQFICANMKLVIENLDKLTSCREEEVYQLVGFHLVNSEPTAQNKYNMRQFIEAFLLNGYEFKSQSIQRYVTEMRQIIKQTEMSELLAENTAAKNEIKNWVEKIQSLNEKANQIQSEIKEIKDNQNAIREDNARIAEKLEHRIEVQNANVQQINDKLVEHEKAITKILMMLDV</sequence>
<proteinExistence type="predicted"/>
<dbReference type="EMBL" id="GDID01006808">
    <property type="protein sequence ID" value="JAP89798.1"/>
    <property type="molecule type" value="Transcribed_RNA"/>
</dbReference>
<keyword evidence="1" id="KW-0175">Coiled coil</keyword>
<organism evidence="2">
    <name type="scientific">Trepomonas sp. PC1</name>
    <dbReference type="NCBI Taxonomy" id="1076344"/>
    <lineage>
        <taxon>Eukaryota</taxon>
        <taxon>Metamonada</taxon>
        <taxon>Diplomonadida</taxon>
        <taxon>Hexamitidae</taxon>
        <taxon>Hexamitinae</taxon>
        <taxon>Trepomonas</taxon>
    </lineage>
</organism>
<evidence type="ECO:0000256" key="1">
    <source>
        <dbReference type="SAM" id="Coils"/>
    </source>
</evidence>
<feature type="non-terminal residue" evidence="2">
    <location>
        <position position="1"/>
    </location>
</feature>
<gene>
    <name evidence="2" type="ORF">TPC1_30707</name>
</gene>
<protein>
    <submittedName>
        <fullName evidence="2">Uncharacterized protein</fullName>
    </submittedName>
</protein>
<feature type="coiled-coil region" evidence="1">
    <location>
        <begin position="373"/>
        <end position="453"/>
    </location>
</feature>
<reference evidence="2" key="1">
    <citation type="submission" date="2015-07" db="EMBL/GenBank/DDBJ databases">
        <title>Adaptation to a free-living lifestyle via gene acquisitions in the diplomonad Trepomonas sp. PC1.</title>
        <authorList>
            <person name="Xu F."/>
            <person name="Jerlstrom-Hultqvist J."/>
            <person name="Kolisko M."/>
            <person name="Simpson A.G.B."/>
            <person name="Roger A.J."/>
            <person name="Svard S.G."/>
            <person name="Andersson J.O."/>
        </authorList>
    </citation>
    <scope>NUCLEOTIDE SEQUENCE</scope>
    <source>
        <strain evidence="2">PC1</strain>
    </source>
</reference>
<dbReference type="AlphaFoldDB" id="A0A146JZZ7"/>
<evidence type="ECO:0000313" key="2">
    <source>
        <dbReference type="EMBL" id="JAP89798.1"/>
    </source>
</evidence>